<dbReference type="InterPro" id="IPR027417">
    <property type="entry name" value="P-loop_NTPase"/>
</dbReference>
<keyword evidence="3" id="KW-1003">Cell membrane</keyword>
<dbReference type="AlphaFoldDB" id="A0A532V002"/>
<evidence type="ECO:0000256" key="2">
    <source>
        <dbReference type="ARBA" id="ARBA00022448"/>
    </source>
</evidence>
<dbReference type="GO" id="GO:0016887">
    <property type="term" value="F:ATP hydrolysis activity"/>
    <property type="evidence" value="ECO:0007669"/>
    <property type="project" value="InterPro"/>
</dbReference>
<keyword evidence="7" id="KW-0472">Membrane</keyword>
<dbReference type="InterPro" id="IPR015856">
    <property type="entry name" value="ABC_transpr_CbiO/EcfA_su"/>
</dbReference>
<dbReference type="GO" id="GO:0042626">
    <property type="term" value="F:ATPase-coupled transmembrane transporter activity"/>
    <property type="evidence" value="ECO:0007669"/>
    <property type="project" value="TreeGrafter"/>
</dbReference>
<keyword evidence="6" id="KW-1278">Translocase</keyword>
<dbReference type="CDD" id="cd03225">
    <property type="entry name" value="ABC_cobalt_CbiO_domain1"/>
    <property type="match status" value="1"/>
</dbReference>
<dbReference type="PANTHER" id="PTHR43553">
    <property type="entry name" value="HEAVY METAL TRANSPORTER"/>
    <property type="match status" value="1"/>
</dbReference>
<dbReference type="GO" id="GO:0005524">
    <property type="term" value="F:ATP binding"/>
    <property type="evidence" value="ECO:0007669"/>
    <property type="project" value="UniProtKB-KW"/>
</dbReference>
<evidence type="ECO:0000256" key="4">
    <source>
        <dbReference type="ARBA" id="ARBA00022741"/>
    </source>
</evidence>
<accession>A0A532V002</accession>
<dbReference type="GO" id="GO:0043190">
    <property type="term" value="C:ATP-binding cassette (ABC) transporter complex"/>
    <property type="evidence" value="ECO:0007669"/>
    <property type="project" value="TreeGrafter"/>
</dbReference>
<evidence type="ECO:0000313" key="9">
    <source>
        <dbReference type="EMBL" id="TKJ40459.1"/>
    </source>
</evidence>
<dbReference type="InterPro" id="IPR003593">
    <property type="entry name" value="AAA+_ATPase"/>
</dbReference>
<dbReference type="EMBL" id="NJBN01000005">
    <property type="protein sequence ID" value="TKJ40459.1"/>
    <property type="molecule type" value="Genomic_DNA"/>
</dbReference>
<comment type="caution">
    <text evidence="9">The sequence shown here is derived from an EMBL/GenBank/DDBJ whole genome shotgun (WGS) entry which is preliminary data.</text>
</comment>
<dbReference type="PROSITE" id="PS50893">
    <property type="entry name" value="ABC_TRANSPORTER_2"/>
    <property type="match status" value="1"/>
</dbReference>
<comment type="subcellular location">
    <subcellularLocation>
        <location evidence="1">Cell membrane</location>
        <topology evidence="1">Peripheral membrane protein</topology>
    </subcellularLocation>
</comment>
<proteinExistence type="predicted"/>
<protein>
    <submittedName>
        <fullName evidence="9">Energy-coupling factor ABC transporter ATP-binding protein</fullName>
    </submittedName>
</protein>
<dbReference type="InterPro" id="IPR003439">
    <property type="entry name" value="ABC_transporter-like_ATP-bd"/>
</dbReference>
<dbReference type="SMART" id="SM00382">
    <property type="entry name" value="AAA"/>
    <property type="match status" value="1"/>
</dbReference>
<evidence type="ECO:0000256" key="7">
    <source>
        <dbReference type="ARBA" id="ARBA00023136"/>
    </source>
</evidence>
<keyword evidence="4" id="KW-0547">Nucleotide-binding</keyword>
<sequence>MDIRLEKVHFSYDDLTESREVLHDIGFSLKSGECVALVGASGSGKSTLAQHLNGLLKPDRGYIWIDGQRLRWTPPELRLLRKRVGLVFQFPEAQIFEATVFDEVAFASKQWGVDPEEIRETVERTLTDLGLDVGEIKNRNPLRLSGGEARLISIASLLVIDPDWIILDEPTLGLDFAHWLRVKNLILDRKAAAKGVILITHDLNLTLEVCPRTLILINGKFGYDGPTDELLINHDISAEYGLAPPEIIQIWKALNLSLNEETDIADLPGPDLTKLELWIKNQPLPRRQQLSSVLKQYISDLMI</sequence>
<evidence type="ECO:0000256" key="6">
    <source>
        <dbReference type="ARBA" id="ARBA00022967"/>
    </source>
</evidence>
<dbReference type="PANTHER" id="PTHR43553:SF27">
    <property type="entry name" value="ENERGY-COUPLING FACTOR TRANSPORTER ATP-BINDING PROTEIN ECFA2"/>
    <property type="match status" value="1"/>
</dbReference>
<keyword evidence="2" id="KW-0813">Transport</keyword>
<evidence type="ECO:0000259" key="8">
    <source>
        <dbReference type="PROSITE" id="PS50893"/>
    </source>
</evidence>
<dbReference type="InterPro" id="IPR017871">
    <property type="entry name" value="ABC_transporter-like_CS"/>
</dbReference>
<keyword evidence="5 9" id="KW-0067">ATP-binding</keyword>
<evidence type="ECO:0000313" key="10">
    <source>
        <dbReference type="Proteomes" id="UP000319619"/>
    </source>
</evidence>
<evidence type="ECO:0000256" key="3">
    <source>
        <dbReference type="ARBA" id="ARBA00022475"/>
    </source>
</evidence>
<feature type="domain" description="ABC transporter" evidence="8">
    <location>
        <begin position="3"/>
        <end position="243"/>
    </location>
</feature>
<dbReference type="SUPFAM" id="SSF52540">
    <property type="entry name" value="P-loop containing nucleoside triphosphate hydrolases"/>
    <property type="match status" value="1"/>
</dbReference>
<name>A0A532V002_UNCL8</name>
<dbReference type="InterPro" id="IPR050095">
    <property type="entry name" value="ECF_ABC_transporter_ATP-bd"/>
</dbReference>
<dbReference type="Gene3D" id="3.40.50.300">
    <property type="entry name" value="P-loop containing nucleotide triphosphate hydrolases"/>
    <property type="match status" value="1"/>
</dbReference>
<dbReference type="Pfam" id="PF00005">
    <property type="entry name" value="ABC_tran"/>
    <property type="match status" value="1"/>
</dbReference>
<organism evidence="9 10">
    <name type="scientific">candidate division LCP-89 bacterium B3_LCP</name>
    <dbReference type="NCBI Taxonomy" id="2012998"/>
    <lineage>
        <taxon>Bacteria</taxon>
        <taxon>Pseudomonadati</taxon>
        <taxon>Bacteria division LCP-89</taxon>
    </lineage>
</organism>
<dbReference type="PROSITE" id="PS00211">
    <property type="entry name" value="ABC_TRANSPORTER_1"/>
    <property type="match status" value="1"/>
</dbReference>
<gene>
    <name evidence="9" type="ORF">CEE37_09090</name>
</gene>
<reference evidence="9 10" key="1">
    <citation type="submission" date="2017-06" db="EMBL/GenBank/DDBJ databases">
        <title>Novel microbial phyla capable of carbon fixation and sulfur reduction in deep-sea sediments.</title>
        <authorList>
            <person name="Huang J."/>
            <person name="Baker B."/>
            <person name="Wang Y."/>
        </authorList>
    </citation>
    <scope>NUCLEOTIDE SEQUENCE [LARGE SCALE GENOMIC DNA]</scope>
    <source>
        <strain evidence="9">B3_LCP</strain>
    </source>
</reference>
<evidence type="ECO:0000256" key="5">
    <source>
        <dbReference type="ARBA" id="ARBA00022840"/>
    </source>
</evidence>
<dbReference type="Proteomes" id="UP000319619">
    <property type="component" value="Unassembled WGS sequence"/>
</dbReference>
<evidence type="ECO:0000256" key="1">
    <source>
        <dbReference type="ARBA" id="ARBA00004202"/>
    </source>
</evidence>